<dbReference type="PROSITE" id="PS50297">
    <property type="entry name" value="ANK_REP_REGION"/>
    <property type="match status" value="2"/>
</dbReference>
<evidence type="ECO:0000313" key="4">
    <source>
        <dbReference type="Proteomes" id="UP000694844"/>
    </source>
</evidence>
<dbReference type="InterPro" id="IPR002110">
    <property type="entry name" value="Ankyrin_rpt"/>
</dbReference>
<dbReference type="RefSeq" id="XP_022325077.1">
    <property type="nucleotide sequence ID" value="XM_022469369.1"/>
</dbReference>
<dbReference type="PANTHER" id="PTHR24173">
    <property type="entry name" value="ANKYRIN REPEAT CONTAINING"/>
    <property type="match status" value="1"/>
</dbReference>
<sequence>MDERSCCKDDIIMTFSDEFYDEYSLLEACLEYDFEAVQNILDDAPTDEELNERDQSGKTALCHACTSGLLPIVQLLSEVSGVDVNQGDKEGNTPLIFAAQAGYREIVRVLLHDFRKIRVDHKNKAGFTALMKAALQGRTSCAKQLLYAGANPKLRDNGRQLCAEEWARYTGRHECADEIAKFTKTKRFLFNRSSKKVYSRSSSVPDLTATEDKVKEYTGPTRQKSKSFRKKIKRMIHGSSSNTSTNSAYSNHLTQERNPFAIVARCVSTPVLSGALPDGENIVKRHRSYDNIPRVEVTSPASTNGT</sequence>
<dbReference type="InterPro" id="IPR036770">
    <property type="entry name" value="Ankyrin_rpt-contain_sf"/>
</dbReference>
<dbReference type="OrthoDB" id="5406014at2759"/>
<evidence type="ECO:0000313" key="6">
    <source>
        <dbReference type="RefSeq" id="XP_022325076.1"/>
    </source>
</evidence>
<dbReference type="SMART" id="SM00248">
    <property type="entry name" value="ANK"/>
    <property type="match status" value="3"/>
</dbReference>
<dbReference type="Proteomes" id="UP000694844">
    <property type="component" value="Chromosome 3"/>
</dbReference>
<dbReference type="PANTHER" id="PTHR24173:SF40">
    <property type="entry name" value="AGAP006757-PA"/>
    <property type="match status" value="1"/>
</dbReference>
<dbReference type="Pfam" id="PF00023">
    <property type="entry name" value="Ank"/>
    <property type="match status" value="1"/>
</dbReference>
<name>A0A8B8DDR6_CRAVI</name>
<accession>A0A8B8DDR6</accession>
<dbReference type="RefSeq" id="XP_022325076.1">
    <property type="nucleotide sequence ID" value="XM_022469368.1"/>
</dbReference>
<evidence type="ECO:0000256" key="1">
    <source>
        <dbReference type="ARBA" id="ARBA00022737"/>
    </source>
</evidence>
<evidence type="ECO:0000313" key="7">
    <source>
        <dbReference type="RefSeq" id="XP_022325077.1"/>
    </source>
</evidence>
<evidence type="ECO:0000313" key="5">
    <source>
        <dbReference type="RefSeq" id="XP_022325075.1"/>
    </source>
</evidence>
<dbReference type="AlphaFoldDB" id="A0A8B8DDR6"/>
<evidence type="ECO:0000256" key="2">
    <source>
        <dbReference type="ARBA" id="ARBA00023043"/>
    </source>
</evidence>
<dbReference type="GeneID" id="111125481"/>
<dbReference type="Gene3D" id="1.25.40.20">
    <property type="entry name" value="Ankyrin repeat-containing domain"/>
    <property type="match status" value="1"/>
</dbReference>
<proteinExistence type="predicted"/>
<dbReference type="SUPFAM" id="SSF48403">
    <property type="entry name" value="Ankyrin repeat"/>
    <property type="match status" value="1"/>
</dbReference>
<feature type="repeat" description="ANK" evidence="3">
    <location>
        <begin position="125"/>
        <end position="157"/>
    </location>
</feature>
<protein>
    <submittedName>
        <fullName evidence="5 6">Ankyrin repeat domain-containing protein 33B-like</fullName>
    </submittedName>
</protein>
<keyword evidence="1" id="KW-0677">Repeat</keyword>
<feature type="repeat" description="ANK" evidence="3">
    <location>
        <begin position="90"/>
        <end position="122"/>
    </location>
</feature>
<keyword evidence="2 3" id="KW-0040">ANK repeat</keyword>
<dbReference type="RefSeq" id="XP_022325075.1">
    <property type="nucleotide sequence ID" value="XM_022469367.1"/>
</dbReference>
<gene>
    <name evidence="5 6 7" type="primary">LOC111125481</name>
</gene>
<keyword evidence="4" id="KW-1185">Reference proteome</keyword>
<reference evidence="5 6" key="1">
    <citation type="submission" date="2025-04" db="UniProtKB">
        <authorList>
            <consortium name="RefSeq"/>
        </authorList>
    </citation>
    <scope>IDENTIFICATION</scope>
    <source>
        <tissue evidence="5 6">Whole sample</tissue>
    </source>
</reference>
<dbReference type="Pfam" id="PF12796">
    <property type="entry name" value="Ank_2"/>
    <property type="match status" value="1"/>
</dbReference>
<organism evidence="4 6">
    <name type="scientific">Crassostrea virginica</name>
    <name type="common">Eastern oyster</name>
    <dbReference type="NCBI Taxonomy" id="6565"/>
    <lineage>
        <taxon>Eukaryota</taxon>
        <taxon>Metazoa</taxon>
        <taxon>Spiralia</taxon>
        <taxon>Lophotrochozoa</taxon>
        <taxon>Mollusca</taxon>
        <taxon>Bivalvia</taxon>
        <taxon>Autobranchia</taxon>
        <taxon>Pteriomorphia</taxon>
        <taxon>Ostreida</taxon>
        <taxon>Ostreoidea</taxon>
        <taxon>Ostreidae</taxon>
        <taxon>Crassostrea</taxon>
    </lineage>
</organism>
<evidence type="ECO:0000256" key="3">
    <source>
        <dbReference type="PROSITE-ProRule" id="PRU00023"/>
    </source>
</evidence>
<dbReference type="PROSITE" id="PS50088">
    <property type="entry name" value="ANK_REPEAT"/>
    <property type="match status" value="2"/>
</dbReference>
<dbReference type="KEGG" id="cvn:111125481"/>